<keyword evidence="2" id="KW-0201">Cytochrome c-type biogenesis</keyword>
<dbReference type="GO" id="GO:0030313">
    <property type="term" value="C:cell envelope"/>
    <property type="evidence" value="ECO:0007669"/>
    <property type="project" value="UniProtKB-SubCell"/>
</dbReference>
<dbReference type="CDD" id="cd02966">
    <property type="entry name" value="TlpA_like_family"/>
    <property type="match status" value="1"/>
</dbReference>
<sequence length="205" mass="21652">MTRLLTALLLVLGITACSPEVTDDGVIRVNPPDVTLDSPELREAKERIGMDDCRPGTGEPVDGGLPALSLPCLGGGPEVELSSLRGPMVINLWASWCGPCRKEMPALEAFHQHHGDRVAVLGIDVNDVNPDKALELAEETGATYPSLADPGGEIFGEEAFRFSRRGLPGFVFVAEDGTLSGRALGGVDTEAEVVGLVEEHLGVDL</sequence>
<keyword evidence="5" id="KW-0676">Redox-active center</keyword>
<keyword evidence="3" id="KW-0735">Signal-anchor</keyword>
<name>A0A4P7IDB2_9ACTN</name>
<evidence type="ECO:0000313" key="8">
    <source>
        <dbReference type="Proteomes" id="UP000294853"/>
    </source>
</evidence>
<dbReference type="Pfam" id="PF00578">
    <property type="entry name" value="AhpC-TSA"/>
    <property type="match status" value="1"/>
</dbReference>
<comment type="subcellular location">
    <subcellularLocation>
        <location evidence="1">Cell envelope</location>
    </subcellularLocation>
</comment>
<dbReference type="EMBL" id="CP038436">
    <property type="protein sequence ID" value="QBX55145.1"/>
    <property type="molecule type" value="Genomic_DNA"/>
</dbReference>
<dbReference type="Gene3D" id="3.40.30.10">
    <property type="entry name" value="Glutaredoxin"/>
    <property type="match status" value="1"/>
</dbReference>
<dbReference type="PROSITE" id="PS51352">
    <property type="entry name" value="THIOREDOXIN_2"/>
    <property type="match status" value="1"/>
</dbReference>
<dbReference type="GO" id="GO:0016491">
    <property type="term" value="F:oxidoreductase activity"/>
    <property type="evidence" value="ECO:0007669"/>
    <property type="project" value="InterPro"/>
</dbReference>
<dbReference type="OrthoDB" id="9796554at2"/>
<dbReference type="PANTHER" id="PTHR42852">
    <property type="entry name" value="THIOL:DISULFIDE INTERCHANGE PROTEIN DSBE"/>
    <property type="match status" value="1"/>
</dbReference>
<reference evidence="7 8" key="1">
    <citation type="submission" date="2019-03" db="EMBL/GenBank/DDBJ databases">
        <title>Three New Species of Nocardioides, Nocardioides euryhalodurans sp. nov., Nocardioides seonyuensis sp. nov. and Nocardioides eburneoflavus sp. nov. Iolated from Soil.</title>
        <authorList>
            <person name="Roh S.G."/>
            <person name="Lee C."/>
            <person name="Kim M.-K."/>
            <person name="Kim S.B."/>
        </authorList>
    </citation>
    <scope>NUCLEOTIDE SEQUENCE [LARGE SCALE GENOMIC DNA]</scope>
    <source>
        <strain evidence="7 8">MMS17-SY207-3</strain>
    </source>
</reference>
<dbReference type="Proteomes" id="UP000294853">
    <property type="component" value="Chromosome"/>
</dbReference>
<evidence type="ECO:0000256" key="5">
    <source>
        <dbReference type="ARBA" id="ARBA00023284"/>
    </source>
</evidence>
<dbReference type="InterPro" id="IPR017937">
    <property type="entry name" value="Thioredoxin_CS"/>
</dbReference>
<dbReference type="InterPro" id="IPR000866">
    <property type="entry name" value="AhpC/TSA"/>
</dbReference>
<proteinExistence type="predicted"/>
<evidence type="ECO:0000256" key="1">
    <source>
        <dbReference type="ARBA" id="ARBA00004196"/>
    </source>
</evidence>
<feature type="domain" description="Thioredoxin" evidence="6">
    <location>
        <begin position="59"/>
        <end position="202"/>
    </location>
</feature>
<dbReference type="AlphaFoldDB" id="A0A4P7IDB2"/>
<dbReference type="GO" id="GO:0016209">
    <property type="term" value="F:antioxidant activity"/>
    <property type="evidence" value="ECO:0007669"/>
    <property type="project" value="InterPro"/>
</dbReference>
<dbReference type="PANTHER" id="PTHR42852:SF6">
    <property type="entry name" value="THIOL:DISULFIDE INTERCHANGE PROTEIN DSBE"/>
    <property type="match status" value="1"/>
</dbReference>
<dbReference type="RefSeq" id="WP_135267113.1">
    <property type="nucleotide sequence ID" value="NZ_CP038436.1"/>
</dbReference>
<dbReference type="GO" id="GO:0017004">
    <property type="term" value="P:cytochrome complex assembly"/>
    <property type="evidence" value="ECO:0007669"/>
    <property type="project" value="UniProtKB-KW"/>
</dbReference>
<keyword evidence="8" id="KW-1185">Reference proteome</keyword>
<evidence type="ECO:0000313" key="7">
    <source>
        <dbReference type="EMBL" id="QBX55145.1"/>
    </source>
</evidence>
<evidence type="ECO:0000256" key="2">
    <source>
        <dbReference type="ARBA" id="ARBA00022748"/>
    </source>
</evidence>
<evidence type="ECO:0000256" key="4">
    <source>
        <dbReference type="ARBA" id="ARBA00023157"/>
    </source>
</evidence>
<keyword evidence="4" id="KW-1015">Disulfide bond</keyword>
<evidence type="ECO:0000256" key="3">
    <source>
        <dbReference type="ARBA" id="ARBA00022968"/>
    </source>
</evidence>
<dbReference type="PROSITE" id="PS00194">
    <property type="entry name" value="THIOREDOXIN_1"/>
    <property type="match status" value="1"/>
</dbReference>
<evidence type="ECO:0000259" key="6">
    <source>
        <dbReference type="PROSITE" id="PS51352"/>
    </source>
</evidence>
<keyword evidence="3" id="KW-0812">Transmembrane</keyword>
<dbReference type="SUPFAM" id="SSF52833">
    <property type="entry name" value="Thioredoxin-like"/>
    <property type="match status" value="1"/>
</dbReference>
<organism evidence="7 8">
    <name type="scientific">Nocardioides seonyuensis</name>
    <dbReference type="NCBI Taxonomy" id="2518371"/>
    <lineage>
        <taxon>Bacteria</taxon>
        <taxon>Bacillati</taxon>
        <taxon>Actinomycetota</taxon>
        <taxon>Actinomycetes</taxon>
        <taxon>Propionibacteriales</taxon>
        <taxon>Nocardioidaceae</taxon>
        <taxon>Nocardioides</taxon>
    </lineage>
</organism>
<dbReference type="InterPro" id="IPR013766">
    <property type="entry name" value="Thioredoxin_domain"/>
</dbReference>
<dbReference type="InterPro" id="IPR050553">
    <property type="entry name" value="Thioredoxin_ResA/DsbE_sf"/>
</dbReference>
<accession>A0A4P7IDB2</accession>
<dbReference type="KEGG" id="nsn:EXE58_06525"/>
<gene>
    <name evidence="7" type="ORF">EXE58_06525</name>
</gene>
<dbReference type="PROSITE" id="PS51257">
    <property type="entry name" value="PROKAR_LIPOPROTEIN"/>
    <property type="match status" value="1"/>
</dbReference>
<dbReference type="InterPro" id="IPR036249">
    <property type="entry name" value="Thioredoxin-like_sf"/>
</dbReference>
<protein>
    <submittedName>
        <fullName evidence="7">TlpA family protein disulfide reductase</fullName>
    </submittedName>
</protein>